<keyword evidence="8" id="KW-1185">Reference proteome</keyword>
<sequence>MSQPSHDHVQTAPHGTTNNNTTTFPLEGACACGNIRYALTAAPLVVHCCHCTSCRRETGTAFAVNAVVEGDLVSLLPGGATTLQQSITFPPSLLDTWTPRQARPRPVEDGPGSSDCLTDDTTTTASPILLPVPAESGAPQNIARCPVCLTPVWSNYDDCPLLKFLRVGTLDTPAALSEGQDLVHIFVRSKQSFFEIPDDGKLRFEGFYPQKQGVWGPEALVRRETLLARIAEWEKEKEKEKQQEKAIGG</sequence>
<feature type="domain" description="CENP-V/GFA" evidence="6">
    <location>
        <begin position="26"/>
        <end position="141"/>
    </location>
</feature>
<evidence type="ECO:0000256" key="1">
    <source>
        <dbReference type="ARBA" id="ARBA00005495"/>
    </source>
</evidence>
<accession>A0AAD9Y6P4</accession>
<evidence type="ECO:0000256" key="3">
    <source>
        <dbReference type="ARBA" id="ARBA00022833"/>
    </source>
</evidence>
<keyword evidence="4" id="KW-0456">Lyase</keyword>
<keyword evidence="2" id="KW-0479">Metal-binding</keyword>
<comment type="similarity">
    <text evidence="1">Belongs to the Gfa family.</text>
</comment>
<name>A0AAD9Y6P4_COLKA</name>
<dbReference type="InterPro" id="IPR011057">
    <property type="entry name" value="Mss4-like_sf"/>
</dbReference>
<evidence type="ECO:0000313" key="7">
    <source>
        <dbReference type="EMBL" id="KAK2745766.1"/>
    </source>
</evidence>
<dbReference type="Pfam" id="PF04828">
    <property type="entry name" value="GFA"/>
    <property type="match status" value="1"/>
</dbReference>
<protein>
    <submittedName>
        <fullName evidence="7">Glutathione-dependent formaldehyde-activating</fullName>
    </submittedName>
</protein>
<dbReference type="InterPro" id="IPR006913">
    <property type="entry name" value="CENP-V/GFA"/>
</dbReference>
<dbReference type="PANTHER" id="PTHR33337">
    <property type="entry name" value="GFA DOMAIN-CONTAINING PROTEIN"/>
    <property type="match status" value="1"/>
</dbReference>
<evidence type="ECO:0000256" key="4">
    <source>
        <dbReference type="ARBA" id="ARBA00023239"/>
    </source>
</evidence>
<dbReference type="PANTHER" id="PTHR33337:SF33">
    <property type="entry name" value="CENP-V_GFA DOMAIN-CONTAINING PROTEIN"/>
    <property type="match status" value="1"/>
</dbReference>
<comment type="caution">
    <text evidence="7">The sequence shown here is derived from an EMBL/GenBank/DDBJ whole genome shotgun (WGS) entry which is preliminary data.</text>
</comment>
<organism evidence="7 8">
    <name type="scientific">Colletotrichum kahawae</name>
    <name type="common">Coffee berry disease fungus</name>
    <dbReference type="NCBI Taxonomy" id="34407"/>
    <lineage>
        <taxon>Eukaryota</taxon>
        <taxon>Fungi</taxon>
        <taxon>Dikarya</taxon>
        <taxon>Ascomycota</taxon>
        <taxon>Pezizomycotina</taxon>
        <taxon>Sordariomycetes</taxon>
        <taxon>Hypocreomycetidae</taxon>
        <taxon>Glomerellales</taxon>
        <taxon>Glomerellaceae</taxon>
        <taxon>Colletotrichum</taxon>
        <taxon>Colletotrichum gloeosporioides species complex</taxon>
    </lineage>
</organism>
<evidence type="ECO:0000313" key="8">
    <source>
        <dbReference type="Proteomes" id="UP001281614"/>
    </source>
</evidence>
<gene>
    <name evidence="7" type="ORF">CKAH01_06670</name>
</gene>
<dbReference type="Gene3D" id="3.90.1590.10">
    <property type="entry name" value="glutathione-dependent formaldehyde- activating enzyme (gfa)"/>
    <property type="match status" value="1"/>
</dbReference>
<dbReference type="PROSITE" id="PS51891">
    <property type="entry name" value="CENP_V_GFA"/>
    <property type="match status" value="1"/>
</dbReference>
<reference evidence="7" key="1">
    <citation type="submission" date="2023-02" db="EMBL/GenBank/DDBJ databases">
        <title>Colletotrichum kahawae CIFC_Que2 genome sequencing and assembly.</title>
        <authorList>
            <person name="Baroncelli R."/>
        </authorList>
    </citation>
    <scope>NUCLEOTIDE SEQUENCE</scope>
    <source>
        <strain evidence="7">CIFC_Que2</strain>
    </source>
</reference>
<dbReference type="GO" id="GO:0046872">
    <property type="term" value="F:metal ion binding"/>
    <property type="evidence" value="ECO:0007669"/>
    <property type="project" value="UniProtKB-KW"/>
</dbReference>
<dbReference type="EMBL" id="VYYT01000300">
    <property type="protein sequence ID" value="KAK2745766.1"/>
    <property type="molecule type" value="Genomic_DNA"/>
</dbReference>
<dbReference type="GO" id="GO:0016846">
    <property type="term" value="F:carbon-sulfur lyase activity"/>
    <property type="evidence" value="ECO:0007669"/>
    <property type="project" value="InterPro"/>
</dbReference>
<evidence type="ECO:0000259" key="6">
    <source>
        <dbReference type="PROSITE" id="PS51891"/>
    </source>
</evidence>
<proteinExistence type="inferred from homology"/>
<dbReference type="SUPFAM" id="SSF51316">
    <property type="entry name" value="Mss4-like"/>
    <property type="match status" value="2"/>
</dbReference>
<keyword evidence="3" id="KW-0862">Zinc</keyword>
<evidence type="ECO:0000256" key="5">
    <source>
        <dbReference type="SAM" id="MobiDB-lite"/>
    </source>
</evidence>
<dbReference type="AlphaFoldDB" id="A0AAD9Y6P4"/>
<evidence type="ECO:0000256" key="2">
    <source>
        <dbReference type="ARBA" id="ARBA00022723"/>
    </source>
</evidence>
<feature type="region of interest" description="Disordered" evidence="5">
    <location>
        <begin position="94"/>
        <end position="118"/>
    </location>
</feature>
<dbReference type="Proteomes" id="UP001281614">
    <property type="component" value="Unassembled WGS sequence"/>
</dbReference>
<feature type="region of interest" description="Disordered" evidence="5">
    <location>
        <begin position="1"/>
        <end position="20"/>
    </location>
</feature>